<feature type="domain" description="Carbohydrate kinase PfkB" evidence="3">
    <location>
        <begin position="2"/>
        <end position="102"/>
    </location>
</feature>
<dbReference type="InterPro" id="IPR011611">
    <property type="entry name" value="PfkB_dom"/>
</dbReference>
<evidence type="ECO:0000259" key="3">
    <source>
        <dbReference type="Pfam" id="PF00294"/>
    </source>
</evidence>
<dbReference type="PROSITE" id="PS00584">
    <property type="entry name" value="PFKB_KINASES_2"/>
    <property type="match status" value="1"/>
</dbReference>
<dbReference type="GO" id="GO:0016301">
    <property type="term" value="F:kinase activity"/>
    <property type="evidence" value="ECO:0007669"/>
    <property type="project" value="UniProtKB-KW"/>
</dbReference>
<evidence type="ECO:0000256" key="2">
    <source>
        <dbReference type="ARBA" id="ARBA00022777"/>
    </source>
</evidence>
<dbReference type="PROSITE" id="PS00583">
    <property type="entry name" value="PFKB_KINASES_1"/>
    <property type="match status" value="1"/>
</dbReference>
<name>A0A2C9CT86_9RHOB</name>
<dbReference type="SUPFAM" id="SSF53613">
    <property type="entry name" value="Ribokinase-like"/>
    <property type="match status" value="1"/>
</dbReference>
<dbReference type="Pfam" id="PF00294">
    <property type="entry name" value="PfkB"/>
    <property type="match status" value="2"/>
</dbReference>
<reference evidence="5" key="1">
    <citation type="submission" date="2017-09" db="EMBL/GenBank/DDBJ databases">
        <authorList>
            <person name="Varghese N."/>
            <person name="Submissions S."/>
        </authorList>
    </citation>
    <scope>NUCLEOTIDE SEQUENCE [LARGE SCALE GENOMIC DNA]</scope>
    <source>
        <strain evidence="5">C7</strain>
    </source>
</reference>
<dbReference type="Proteomes" id="UP000220034">
    <property type="component" value="Unassembled WGS sequence"/>
</dbReference>
<keyword evidence="1" id="KW-0808">Transferase</keyword>
<dbReference type="RefSeq" id="WP_145996711.1">
    <property type="nucleotide sequence ID" value="NZ_OCTN01000002.1"/>
</dbReference>
<evidence type="ECO:0000313" key="4">
    <source>
        <dbReference type="EMBL" id="SOH93589.1"/>
    </source>
</evidence>
<gene>
    <name evidence="4" type="ORF">SAMN06273572_102266</name>
</gene>
<protein>
    <submittedName>
        <fullName evidence="4">Pseudouridine kinase</fullName>
    </submittedName>
</protein>
<dbReference type="AlphaFoldDB" id="A0A2C9CT86"/>
<sequence>MLLCAGSAHWDIIARADTCVRLGDDVPGLVERRPGGVAGNIARQLARLGHPVALTACIGEDEDGILLRELLAERGIDISMLHRCAKTDLYIAIEQNDGDLVAAIADTVALTKGAAEVVATVNAFNGPAVVDGNLPPGALVTLTNPNLFLVPASPARAIGIGPLLAQGAAPLVNRAEAAALTGHDADSADLAKRLIAKGARLALVTDGARPATLATVDEVVTLTPARVRVASVTGAGDATVAGFLHAHLAGASPSDALEAALAAAATHLQGPTT</sequence>
<organism evidence="4 5">
    <name type="scientific">Pontivivens marinum</name>
    <dbReference type="NCBI Taxonomy" id="1690039"/>
    <lineage>
        <taxon>Bacteria</taxon>
        <taxon>Pseudomonadati</taxon>
        <taxon>Pseudomonadota</taxon>
        <taxon>Alphaproteobacteria</taxon>
        <taxon>Rhodobacterales</taxon>
        <taxon>Paracoccaceae</taxon>
        <taxon>Pontivivens</taxon>
    </lineage>
</organism>
<keyword evidence="2 4" id="KW-0418">Kinase</keyword>
<feature type="domain" description="Carbohydrate kinase PfkB" evidence="3">
    <location>
        <begin position="172"/>
        <end position="269"/>
    </location>
</feature>
<proteinExistence type="predicted"/>
<accession>A0A2C9CT86</accession>
<evidence type="ECO:0000313" key="5">
    <source>
        <dbReference type="Proteomes" id="UP000220034"/>
    </source>
</evidence>
<keyword evidence="5" id="KW-1185">Reference proteome</keyword>
<dbReference type="InterPro" id="IPR029056">
    <property type="entry name" value="Ribokinase-like"/>
</dbReference>
<dbReference type="OrthoDB" id="7869371at2"/>
<dbReference type="EMBL" id="OCTN01000002">
    <property type="protein sequence ID" value="SOH93589.1"/>
    <property type="molecule type" value="Genomic_DNA"/>
</dbReference>
<evidence type="ECO:0000256" key="1">
    <source>
        <dbReference type="ARBA" id="ARBA00022679"/>
    </source>
</evidence>
<dbReference type="PANTHER" id="PTHR10584:SF166">
    <property type="entry name" value="RIBOKINASE"/>
    <property type="match status" value="1"/>
</dbReference>
<dbReference type="Gene3D" id="3.40.1190.20">
    <property type="match status" value="1"/>
</dbReference>
<dbReference type="PANTHER" id="PTHR10584">
    <property type="entry name" value="SUGAR KINASE"/>
    <property type="match status" value="1"/>
</dbReference>
<dbReference type="InterPro" id="IPR002173">
    <property type="entry name" value="Carboh/pur_kinase_PfkB_CS"/>
</dbReference>